<feature type="compositionally biased region" description="Low complexity" evidence="1">
    <location>
        <begin position="99"/>
        <end position="114"/>
    </location>
</feature>
<proteinExistence type="predicted"/>
<feature type="region of interest" description="Disordered" evidence="1">
    <location>
        <begin position="1"/>
        <end position="128"/>
    </location>
</feature>
<gene>
    <name evidence="2" type="ORF">EVJ58_g1488</name>
</gene>
<protein>
    <submittedName>
        <fullName evidence="2">Uncharacterized protein</fullName>
    </submittedName>
</protein>
<feature type="compositionally biased region" description="Pro residues" evidence="1">
    <location>
        <begin position="540"/>
        <end position="551"/>
    </location>
</feature>
<feature type="compositionally biased region" description="Polar residues" evidence="1">
    <location>
        <begin position="501"/>
        <end position="514"/>
    </location>
</feature>
<sequence length="682" mass="72586">MNSPGIRPTRGRHRKRLSALRLSSDSTVTTLPPYTSPPWSKHASLDMSDSDRPPDYPDSAEEADADTDSDEDIVYVQPPLPQLAAPRGSRIRRSHSQLQSPRSHSNSHSSSFSQTHRRQQSTAGSSDPYLDSLLARSVHALEMSNVLLQSSMSTQSSLSAVLQNDPMADLSLEARAQMLSRRVSSGRGVHGTWSDDLDEIYRGVEDLVGPQEGVEEEEEVERISKADMCSLSRSAPASSFEDNFSKGPPTVGAEERVQVRRRPSLRRPSLDSMGGSHLEYSNHDRSHFVAPAPRALTIYVDSTDDPDSITLPPTLGLRTTAHFPPTPLPLQTTIPDTVREVSLKPSDSKKSIVDVLSSYVAPPPAAGPSGSASSSPRFSIMSRSGRSSSTSSGSKTVRRVSQSKSPPATTSPSFRSRSLTPMRTATPPRAPRPMTPPIEELSASSSSSSSETLHVDRTLESLRTILGKQPPSAISPSSSKSTPPPLPRPSLLAPPTVEPVSGTSNATASISRLFTKSRHSSSTRPPSPPRQSVLKNRSAPPTPTFTAPPTPSIAGFPEPFAGLHLSMPSVPGLRSAGSSGRSTPKRISFAELPESYAGSKPGGAPSKFKGKERAKGVGKGKGKGKGKDDEDGGWWTGWLLGAAGTGSGAGLSMGAAREERVRSPGWSTRPGYVGGGWEEWGA</sequence>
<feature type="region of interest" description="Disordered" evidence="1">
    <location>
        <begin position="648"/>
        <end position="682"/>
    </location>
</feature>
<feature type="compositionally biased region" description="Low complexity" evidence="1">
    <location>
        <begin position="367"/>
        <end position="395"/>
    </location>
</feature>
<reference evidence="2 3" key="1">
    <citation type="submission" date="2019-01" db="EMBL/GenBank/DDBJ databases">
        <title>Genome sequencing of the rare red list fungi Fomitopsis rosea.</title>
        <authorList>
            <person name="Buettner E."/>
            <person name="Kellner H."/>
        </authorList>
    </citation>
    <scope>NUCLEOTIDE SEQUENCE [LARGE SCALE GENOMIC DNA]</scope>
    <source>
        <strain evidence="2 3">DSM 105464</strain>
    </source>
</reference>
<feature type="region of interest" description="Disordered" evidence="1">
    <location>
        <begin position="234"/>
        <end position="281"/>
    </location>
</feature>
<organism evidence="2 3">
    <name type="scientific">Rhodofomes roseus</name>
    <dbReference type="NCBI Taxonomy" id="34475"/>
    <lineage>
        <taxon>Eukaryota</taxon>
        <taxon>Fungi</taxon>
        <taxon>Dikarya</taxon>
        <taxon>Basidiomycota</taxon>
        <taxon>Agaricomycotina</taxon>
        <taxon>Agaricomycetes</taxon>
        <taxon>Polyporales</taxon>
        <taxon>Rhodofomes</taxon>
    </lineage>
</organism>
<feature type="region of interest" description="Disordered" evidence="1">
    <location>
        <begin position="468"/>
        <end position="633"/>
    </location>
</feature>
<dbReference type="EMBL" id="SEKV01000048">
    <property type="protein sequence ID" value="TFY67651.1"/>
    <property type="molecule type" value="Genomic_DNA"/>
</dbReference>
<dbReference type="AlphaFoldDB" id="A0A4Y9Z1C0"/>
<feature type="compositionally biased region" description="Gly residues" evidence="1">
    <location>
        <begin position="672"/>
        <end position="682"/>
    </location>
</feature>
<dbReference type="STRING" id="34475.A0A4Y9Z1C0"/>
<name>A0A4Y9Z1C0_9APHY</name>
<feature type="compositionally biased region" description="Acidic residues" evidence="1">
    <location>
        <begin position="58"/>
        <end position="73"/>
    </location>
</feature>
<feature type="region of interest" description="Disordered" evidence="1">
    <location>
        <begin position="362"/>
        <end position="455"/>
    </location>
</feature>
<feature type="compositionally biased region" description="Polar residues" evidence="1">
    <location>
        <begin position="21"/>
        <end position="33"/>
    </location>
</feature>
<feature type="compositionally biased region" description="Basic residues" evidence="1">
    <location>
        <begin position="9"/>
        <end position="18"/>
    </location>
</feature>
<feature type="compositionally biased region" description="Low complexity" evidence="1">
    <location>
        <begin position="470"/>
        <end position="481"/>
    </location>
</feature>
<evidence type="ECO:0000313" key="2">
    <source>
        <dbReference type="EMBL" id="TFY67651.1"/>
    </source>
</evidence>
<evidence type="ECO:0000313" key="3">
    <source>
        <dbReference type="Proteomes" id="UP000298390"/>
    </source>
</evidence>
<comment type="caution">
    <text evidence="2">The sequence shown here is derived from an EMBL/GenBank/DDBJ whole genome shotgun (WGS) entry which is preliminary data.</text>
</comment>
<accession>A0A4Y9Z1C0</accession>
<feature type="compositionally biased region" description="Polar residues" evidence="1">
    <location>
        <begin position="402"/>
        <end position="419"/>
    </location>
</feature>
<dbReference type="Proteomes" id="UP000298390">
    <property type="component" value="Unassembled WGS sequence"/>
</dbReference>
<evidence type="ECO:0000256" key="1">
    <source>
        <dbReference type="SAM" id="MobiDB-lite"/>
    </source>
</evidence>